<evidence type="ECO:0000313" key="2">
    <source>
        <dbReference type="EMBL" id="BBY81741.1"/>
    </source>
</evidence>
<dbReference type="Proteomes" id="UP000467252">
    <property type="component" value="Chromosome"/>
</dbReference>
<evidence type="ECO:0000256" key="1">
    <source>
        <dbReference type="SAM" id="MobiDB-lite"/>
    </source>
</evidence>
<name>A0A7I7ULM5_MYCPV</name>
<organism evidence="2 3">
    <name type="scientific">Mycolicibacterium pulveris</name>
    <name type="common">Mycobacterium pulveris</name>
    <dbReference type="NCBI Taxonomy" id="36813"/>
    <lineage>
        <taxon>Bacteria</taxon>
        <taxon>Bacillati</taxon>
        <taxon>Actinomycetota</taxon>
        <taxon>Actinomycetes</taxon>
        <taxon>Mycobacteriales</taxon>
        <taxon>Mycobacteriaceae</taxon>
        <taxon>Mycolicibacterium</taxon>
    </lineage>
</organism>
<dbReference type="AlphaFoldDB" id="A0A7I7ULM5"/>
<feature type="compositionally biased region" description="Low complexity" evidence="1">
    <location>
        <begin position="30"/>
        <end position="41"/>
    </location>
</feature>
<evidence type="ECO:0000313" key="3">
    <source>
        <dbReference type="Proteomes" id="UP000467252"/>
    </source>
</evidence>
<accession>A0A7I7ULM5</accession>
<sequence length="199" mass="20570">MAALICAAAVGCEASGADRSEGLALPAPVPTTSSAQATPTTEETDPTEDYSRLLLEPSDLSIGEDTFKVQSTNPGPDGLPGASALFVNQDDTRAVADTIVIYPDARTATKTLRDALPQLDTLVVGATPRPAPVGTDGTMTVGTSRDGTKAATLLLFTQGPALVRLEFQSAPGDATTDQFVIGVGKMQEIALRVGLQRSR</sequence>
<feature type="region of interest" description="Disordered" evidence="1">
    <location>
        <begin position="18"/>
        <end position="49"/>
    </location>
</feature>
<protein>
    <submittedName>
        <fullName evidence="2">Uncharacterized protein</fullName>
    </submittedName>
</protein>
<gene>
    <name evidence="2" type="ORF">MPUL_28990</name>
</gene>
<reference evidence="2 3" key="1">
    <citation type="journal article" date="2019" name="Emerg. Microbes Infect.">
        <title>Comprehensive subspecies identification of 175 nontuberculous mycobacteria species based on 7547 genomic profiles.</title>
        <authorList>
            <person name="Matsumoto Y."/>
            <person name="Kinjo T."/>
            <person name="Motooka D."/>
            <person name="Nabeya D."/>
            <person name="Jung N."/>
            <person name="Uechi K."/>
            <person name="Horii T."/>
            <person name="Iida T."/>
            <person name="Fujita J."/>
            <person name="Nakamura S."/>
        </authorList>
    </citation>
    <scope>NUCLEOTIDE SEQUENCE [LARGE SCALE GENOMIC DNA]</scope>
    <source>
        <strain evidence="2 3">JCM 6370</strain>
    </source>
</reference>
<proteinExistence type="predicted"/>
<keyword evidence="3" id="KW-1185">Reference proteome</keyword>
<dbReference type="EMBL" id="AP022599">
    <property type="protein sequence ID" value="BBY81741.1"/>
    <property type="molecule type" value="Genomic_DNA"/>
</dbReference>